<dbReference type="InterPro" id="IPR036514">
    <property type="entry name" value="SGNH_hydro_sf"/>
</dbReference>
<feature type="domain" description="SGNH hydrolase-type esterase" evidence="1">
    <location>
        <begin position="18"/>
        <end position="209"/>
    </location>
</feature>
<evidence type="ECO:0000313" key="2">
    <source>
        <dbReference type="EMBL" id="SNY48609.1"/>
    </source>
</evidence>
<dbReference type="SUPFAM" id="SSF52266">
    <property type="entry name" value="SGNH hydrolase"/>
    <property type="match status" value="1"/>
</dbReference>
<dbReference type="GO" id="GO:0016788">
    <property type="term" value="F:hydrolase activity, acting on ester bonds"/>
    <property type="evidence" value="ECO:0007669"/>
    <property type="project" value="UniProtKB-ARBA"/>
</dbReference>
<dbReference type="CDD" id="cd01839">
    <property type="entry name" value="SGNH_arylesterase_like"/>
    <property type="match status" value="1"/>
</dbReference>
<proteinExistence type="predicted"/>
<organism evidence="2 3">
    <name type="scientific">Pseudooceanicola antarcticus</name>
    <dbReference type="NCBI Taxonomy" id="1247613"/>
    <lineage>
        <taxon>Bacteria</taxon>
        <taxon>Pseudomonadati</taxon>
        <taxon>Pseudomonadota</taxon>
        <taxon>Alphaproteobacteria</taxon>
        <taxon>Rhodobacterales</taxon>
        <taxon>Paracoccaceae</taxon>
        <taxon>Pseudooceanicola</taxon>
    </lineage>
</organism>
<dbReference type="AlphaFoldDB" id="A0A285IKV5"/>
<protein>
    <submittedName>
        <fullName evidence="2">Lysophospholipase L1</fullName>
    </submittedName>
</protein>
<dbReference type="Gene3D" id="3.40.50.1110">
    <property type="entry name" value="SGNH hydrolase"/>
    <property type="match status" value="1"/>
</dbReference>
<evidence type="ECO:0000313" key="3">
    <source>
        <dbReference type="Proteomes" id="UP000231655"/>
    </source>
</evidence>
<dbReference type="EMBL" id="OBEA01000002">
    <property type="protein sequence ID" value="SNY48609.1"/>
    <property type="molecule type" value="Genomic_DNA"/>
</dbReference>
<dbReference type="InterPro" id="IPR013830">
    <property type="entry name" value="SGNH_hydro"/>
</dbReference>
<dbReference type="Pfam" id="PF13472">
    <property type="entry name" value="Lipase_GDSL_2"/>
    <property type="match status" value="1"/>
</dbReference>
<reference evidence="2 3" key="1">
    <citation type="submission" date="2017-09" db="EMBL/GenBank/DDBJ databases">
        <authorList>
            <person name="Ehlers B."/>
            <person name="Leendertz F.H."/>
        </authorList>
    </citation>
    <scope>NUCLEOTIDE SEQUENCE [LARGE SCALE GENOMIC DNA]</scope>
    <source>
        <strain evidence="2 3">CGMCC 1.12662</strain>
    </source>
</reference>
<dbReference type="InterPro" id="IPR051532">
    <property type="entry name" value="Ester_Hydrolysis_Enzymes"/>
</dbReference>
<name>A0A285IKV5_9RHOB</name>
<dbReference type="PANTHER" id="PTHR30383:SF29">
    <property type="entry name" value="SGNH HYDROLASE-TYPE ESTERASE DOMAIN-CONTAINING PROTEIN"/>
    <property type="match status" value="1"/>
</dbReference>
<sequence length="222" mass="23940">MSVTPTPTERNPMKTLLCYGDSNTHGTSPLLPDGSWHRYGPETRWPRRLASLLGPDWHVIEEGLPGRTTCHDNPFDGPHKNGLRHLPVALECHAPLDLFAVMLGTNDLKAYFGLTPFDIAKGIRTLLTMVQQRAPGRDGKPPALLVISPVPIDEVGAWGESLAGGAAKSRRLADYLAEVAEEFGALFFDAGSVAQASPVDGVHLSEEAHLAIADGLAKLLRK</sequence>
<evidence type="ECO:0000259" key="1">
    <source>
        <dbReference type="Pfam" id="PF13472"/>
    </source>
</evidence>
<accession>A0A285IKV5</accession>
<dbReference type="PANTHER" id="PTHR30383">
    <property type="entry name" value="THIOESTERASE 1/PROTEASE 1/LYSOPHOSPHOLIPASE L1"/>
    <property type="match status" value="1"/>
</dbReference>
<gene>
    <name evidence="2" type="ORF">SAMN06297129_1508</name>
</gene>
<dbReference type="Proteomes" id="UP000231655">
    <property type="component" value="Unassembled WGS sequence"/>
</dbReference>